<dbReference type="PANTHER" id="PTHR28052">
    <property type="entry name" value="UPF0545 PROTEIN C22ORF39"/>
    <property type="match status" value="1"/>
</dbReference>
<comment type="subcellular location">
    <subcellularLocation>
        <location evidence="2">Synaptic cleft</location>
    </subcellularLocation>
</comment>
<dbReference type="Proteomes" id="UP000886998">
    <property type="component" value="Unassembled WGS sequence"/>
</dbReference>
<evidence type="ECO:0000256" key="3">
    <source>
        <dbReference type="ARBA" id="ARBA00044072"/>
    </source>
</evidence>
<gene>
    <name evidence="5" type="primary">AVEN_243570_1</name>
    <name evidence="5" type="ORF">TNIN_11621</name>
</gene>
<sequence>MSSRRTMNDIYFEVSEAQGSSNLPEDAWKVRPCEWYKEELKDCKSVKAKFNQYFIFGHTLDCNEWKQDYQNCMQFRKKRDLKCLENVIESENDRKSKRMKAMEQNDVWTYRTSPPENWNSPMPRWMQKEKKDSLLIKTQNMLNEGFYRRPSVFVMDPCIAG</sequence>
<reference evidence="5" key="1">
    <citation type="submission" date="2020-08" db="EMBL/GenBank/DDBJ databases">
        <title>Multicomponent nature underlies the extraordinary mechanical properties of spider dragline silk.</title>
        <authorList>
            <person name="Kono N."/>
            <person name="Nakamura H."/>
            <person name="Mori M."/>
            <person name="Yoshida Y."/>
            <person name="Ohtoshi R."/>
            <person name="Malay A.D."/>
            <person name="Moran D.A.P."/>
            <person name="Tomita M."/>
            <person name="Numata K."/>
            <person name="Arakawa K."/>
        </authorList>
    </citation>
    <scope>NUCLEOTIDE SEQUENCE</scope>
</reference>
<dbReference type="InterPro" id="IPR021475">
    <property type="entry name" value="Pants/Emi1-like"/>
</dbReference>
<dbReference type="PANTHER" id="PTHR28052:SF1">
    <property type="entry name" value="UPF0545 PROTEIN C22ORF39"/>
    <property type="match status" value="1"/>
</dbReference>
<dbReference type="EMBL" id="BMAV01022055">
    <property type="protein sequence ID" value="GFY76644.1"/>
    <property type="molecule type" value="Genomic_DNA"/>
</dbReference>
<dbReference type="Pfam" id="PF11326">
    <property type="entry name" value="PANTS-like"/>
    <property type="match status" value="1"/>
</dbReference>
<organism evidence="5 6">
    <name type="scientific">Trichonephila inaurata madagascariensis</name>
    <dbReference type="NCBI Taxonomy" id="2747483"/>
    <lineage>
        <taxon>Eukaryota</taxon>
        <taxon>Metazoa</taxon>
        <taxon>Ecdysozoa</taxon>
        <taxon>Arthropoda</taxon>
        <taxon>Chelicerata</taxon>
        <taxon>Arachnida</taxon>
        <taxon>Araneae</taxon>
        <taxon>Araneomorphae</taxon>
        <taxon>Entelegynae</taxon>
        <taxon>Araneoidea</taxon>
        <taxon>Nephilidae</taxon>
        <taxon>Trichonephila</taxon>
        <taxon>Trichonephila inaurata</taxon>
    </lineage>
</organism>
<comment type="similarity">
    <text evidence="1">Belongs to the UPF0545 family.</text>
</comment>
<proteinExistence type="inferred from homology"/>
<evidence type="ECO:0000256" key="2">
    <source>
        <dbReference type="ARBA" id="ARBA00043942"/>
    </source>
</evidence>
<evidence type="ECO:0000313" key="5">
    <source>
        <dbReference type="EMBL" id="GFY76644.1"/>
    </source>
</evidence>
<evidence type="ECO:0000256" key="4">
    <source>
        <dbReference type="ARBA" id="ARBA00044235"/>
    </source>
</evidence>
<dbReference type="GO" id="GO:0043083">
    <property type="term" value="C:synaptic cleft"/>
    <property type="evidence" value="ECO:0007669"/>
    <property type="project" value="UniProtKB-SubCell"/>
</dbReference>
<evidence type="ECO:0000256" key="1">
    <source>
        <dbReference type="ARBA" id="ARBA00006412"/>
    </source>
</evidence>
<dbReference type="AlphaFoldDB" id="A0A8X6YRX8"/>
<protein>
    <recommendedName>
        <fullName evidence="3">Synaptic plasticity regulator PANTS</fullName>
    </recommendedName>
    <alternativeName>
        <fullName evidence="4">Plasticity-associated neural transcript short</fullName>
    </alternativeName>
</protein>
<comment type="caution">
    <text evidence="5">The sequence shown here is derived from an EMBL/GenBank/DDBJ whole genome shotgun (WGS) entry which is preliminary data.</text>
</comment>
<accession>A0A8X6YRX8</accession>
<dbReference type="OrthoDB" id="5946508at2759"/>
<evidence type="ECO:0000313" key="6">
    <source>
        <dbReference type="Proteomes" id="UP000886998"/>
    </source>
</evidence>
<keyword evidence="6" id="KW-1185">Reference proteome</keyword>
<name>A0A8X6YRX8_9ARAC</name>